<dbReference type="PaxDb" id="3880-AET01795"/>
<dbReference type="Proteomes" id="UP000002051">
    <property type="component" value="Chromosome 8"/>
</dbReference>
<dbReference type="AlphaFoldDB" id="G7L7K9"/>
<reference evidence="1 3" key="1">
    <citation type="journal article" date="2011" name="Nature">
        <title>The Medicago genome provides insight into the evolution of rhizobial symbioses.</title>
        <authorList>
            <person name="Young N.D."/>
            <person name="Debelle F."/>
            <person name="Oldroyd G.E."/>
            <person name="Geurts R."/>
            <person name="Cannon S.B."/>
            <person name="Udvardi M.K."/>
            <person name="Benedito V.A."/>
            <person name="Mayer K.F."/>
            <person name="Gouzy J."/>
            <person name="Schoof H."/>
            <person name="Van de Peer Y."/>
            <person name="Proost S."/>
            <person name="Cook D.R."/>
            <person name="Meyers B.C."/>
            <person name="Spannagl M."/>
            <person name="Cheung F."/>
            <person name="De Mita S."/>
            <person name="Krishnakumar V."/>
            <person name="Gundlach H."/>
            <person name="Zhou S."/>
            <person name="Mudge J."/>
            <person name="Bharti A.K."/>
            <person name="Murray J.D."/>
            <person name="Naoumkina M.A."/>
            <person name="Rosen B."/>
            <person name="Silverstein K.A."/>
            <person name="Tang H."/>
            <person name="Rombauts S."/>
            <person name="Zhao P.X."/>
            <person name="Zhou P."/>
            <person name="Barbe V."/>
            <person name="Bardou P."/>
            <person name="Bechner M."/>
            <person name="Bellec A."/>
            <person name="Berger A."/>
            <person name="Berges H."/>
            <person name="Bidwell S."/>
            <person name="Bisseling T."/>
            <person name="Choisne N."/>
            <person name="Couloux A."/>
            <person name="Denny R."/>
            <person name="Deshpande S."/>
            <person name="Dai X."/>
            <person name="Doyle J.J."/>
            <person name="Dudez A.M."/>
            <person name="Farmer A.D."/>
            <person name="Fouteau S."/>
            <person name="Franken C."/>
            <person name="Gibelin C."/>
            <person name="Gish J."/>
            <person name="Goldstein S."/>
            <person name="Gonzalez A.J."/>
            <person name="Green P.J."/>
            <person name="Hallab A."/>
            <person name="Hartog M."/>
            <person name="Hua A."/>
            <person name="Humphray S.J."/>
            <person name="Jeong D.H."/>
            <person name="Jing Y."/>
            <person name="Jocker A."/>
            <person name="Kenton S.M."/>
            <person name="Kim D.J."/>
            <person name="Klee K."/>
            <person name="Lai H."/>
            <person name="Lang C."/>
            <person name="Lin S."/>
            <person name="Macmil S.L."/>
            <person name="Magdelenat G."/>
            <person name="Matthews L."/>
            <person name="McCorrison J."/>
            <person name="Monaghan E.L."/>
            <person name="Mun J.H."/>
            <person name="Najar F.Z."/>
            <person name="Nicholson C."/>
            <person name="Noirot C."/>
            <person name="O'Bleness M."/>
            <person name="Paule C.R."/>
            <person name="Poulain J."/>
            <person name="Prion F."/>
            <person name="Qin B."/>
            <person name="Qu C."/>
            <person name="Retzel E.F."/>
            <person name="Riddle C."/>
            <person name="Sallet E."/>
            <person name="Samain S."/>
            <person name="Samson N."/>
            <person name="Sanders I."/>
            <person name="Saurat O."/>
            <person name="Scarpelli C."/>
            <person name="Schiex T."/>
            <person name="Segurens B."/>
            <person name="Severin A.J."/>
            <person name="Sherrier D.J."/>
            <person name="Shi R."/>
            <person name="Sims S."/>
            <person name="Singer S.R."/>
            <person name="Sinharoy S."/>
            <person name="Sterck L."/>
            <person name="Viollet A."/>
            <person name="Wang B.B."/>
            <person name="Wang K."/>
            <person name="Wang M."/>
            <person name="Wang X."/>
            <person name="Warfsmann J."/>
            <person name="Weissenbach J."/>
            <person name="White D.D."/>
            <person name="White J.D."/>
            <person name="Wiley G.B."/>
            <person name="Wincker P."/>
            <person name="Xing Y."/>
            <person name="Yang L."/>
            <person name="Yao Z."/>
            <person name="Ying F."/>
            <person name="Zhai J."/>
            <person name="Zhou L."/>
            <person name="Zuber A."/>
            <person name="Denarie J."/>
            <person name="Dixon R.A."/>
            <person name="May G.D."/>
            <person name="Schwartz D.C."/>
            <person name="Rogers J."/>
            <person name="Quetier F."/>
            <person name="Town C.D."/>
            <person name="Roe B.A."/>
        </authorList>
    </citation>
    <scope>NUCLEOTIDE SEQUENCE [LARGE SCALE GENOMIC DNA]</scope>
    <source>
        <strain evidence="1">A17</strain>
        <strain evidence="2 3">cv. Jemalong A17</strain>
    </source>
</reference>
<evidence type="ECO:0000313" key="2">
    <source>
        <dbReference type="EnsemblPlants" id="AET01795"/>
    </source>
</evidence>
<keyword evidence="3" id="KW-1185">Reference proteome</keyword>
<reference evidence="2" key="3">
    <citation type="submission" date="2015-04" db="UniProtKB">
        <authorList>
            <consortium name="EnsemblPlants"/>
        </authorList>
    </citation>
    <scope>IDENTIFICATION</scope>
    <source>
        <strain evidence="2">cv. Jemalong A17</strain>
    </source>
</reference>
<proteinExistence type="predicted"/>
<dbReference type="PANTHER" id="PTHR33736:SF28">
    <property type="entry name" value="F-BOX PLANT-LIKE PROTEIN"/>
    <property type="match status" value="1"/>
</dbReference>
<evidence type="ECO:0000313" key="3">
    <source>
        <dbReference type="Proteomes" id="UP000002051"/>
    </source>
</evidence>
<organism evidence="1 3">
    <name type="scientific">Medicago truncatula</name>
    <name type="common">Barrel medic</name>
    <name type="synonym">Medicago tribuloides</name>
    <dbReference type="NCBI Taxonomy" id="3880"/>
    <lineage>
        <taxon>Eukaryota</taxon>
        <taxon>Viridiplantae</taxon>
        <taxon>Streptophyta</taxon>
        <taxon>Embryophyta</taxon>
        <taxon>Tracheophyta</taxon>
        <taxon>Spermatophyta</taxon>
        <taxon>Magnoliopsida</taxon>
        <taxon>eudicotyledons</taxon>
        <taxon>Gunneridae</taxon>
        <taxon>Pentapetalae</taxon>
        <taxon>rosids</taxon>
        <taxon>fabids</taxon>
        <taxon>Fabales</taxon>
        <taxon>Fabaceae</taxon>
        <taxon>Papilionoideae</taxon>
        <taxon>50 kb inversion clade</taxon>
        <taxon>NPAAA clade</taxon>
        <taxon>Hologalegina</taxon>
        <taxon>IRL clade</taxon>
        <taxon>Trifolieae</taxon>
        <taxon>Medicago</taxon>
    </lineage>
</organism>
<dbReference type="EMBL" id="CM001224">
    <property type="protein sequence ID" value="AET01795.2"/>
    <property type="molecule type" value="Genomic_DNA"/>
</dbReference>
<protein>
    <submittedName>
        <fullName evidence="1">F-box protein</fullName>
    </submittedName>
</protein>
<evidence type="ECO:0000313" key="1">
    <source>
        <dbReference type="EMBL" id="AET01795.2"/>
    </source>
</evidence>
<dbReference type="InterPro" id="IPR045283">
    <property type="entry name" value="AT3G44326-like"/>
</dbReference>
<name>G7L7K9_MEDTR</name>
<dbReference type="EnsemblPlants" id="AET01795">
    <property type="protein sequence ID" value="AET01795"/>
    <property type="gene ID" value="MTR_8g021090"/>
</dbReference>
<accession>A0A0C3XXQ4</accession>
<sequence>MTTTIAASSVELRHLICNNNNNLWRNICTSKWPSLMDPIVNDVISTFPGGYSSFFSDAFPSLHHHTNSHRSYPPPPELIHAIDICIYMENMSFPEF</sequence>
<accession>G7L7K9</accession>
<gene>
    <name evidence="1" type="ordered locus">MTR_8g021090</name>
</gene>
<dbReference type="PANTHER" id="PTHR33736">
    <property type="entry name" value="F-BOX PROTEIN-RELATED"/>
    <property type="match status" value="1"/>
</dbReference>
<reference evidence="1 3" key="2">
    <citation type="journal article" date="2014" name="BMC Genomics">
        <title>An improved genome release (version Mt4.0) for the model legume Medicago truncatula.</title>
        <authorList>
            <person name="Tang H."/>
            <person name="Krishnakumar V."/>
            <person name="Bidwell S."/>
            <person name="Rosen B."/>
            <person name="Chan A."/>
            <person name="Zhou S."/>
            <person name="Gentzbittel L."/>
            <person name="Childs K.L."/>
            <person name="Yandell M."/>
            <person name="Gundlach H."/>
            <person name="Mayer K.F."/>
            <person name="Schwartz D.C."/>
            <person name="Town C.D."/>
        </authorList>
    </citation>
    <scope>GENOME REANNOTATION</scope>
    <source>
        <strain evidence="2 3">cv. Jemalong A17</strain>
    </source>
</reference>
<dbReference type="HOGENOM" id="CLU_2362955_0_0_1"/>